<dbReference type="SUPFAM" id="SSF48208">
    <property type="entry name" value="Six-hairpin glycosidases"/>
    <property type="match status" value="1"/>
</dbReference>
<protein>
    <recommendedName>
        <fullName evidence="11 12">Mannosyl-oligosaccharide glucosidase</fullName>
        <ecNumber evidence="11 12">3.2.1.106</ecNumber>
    </recommendedName>
</protein>
<evidence type="ECO:0000256" key="1">
    <source>
        <dbReference type="ARBA" id="ARBA00004648"/>
    </source>
</evidence>
<organism evidence="17 18">
    <name type="scientific">Armillaria luteobubalina</name>
    <dbReference type="NCBI Taxonomy" id="153913"/>
    <lineage>
        <taxon>Eukaryota</taxon>
        <taxon>Fungi</taxon>
        <taxon>Dikarya</taxon>
        <taxon>Basidiomycota</taxon>
        <taxon>Agaricomycotina</taxon>
        <taxon>Agaricomycetes</taxon>
        <taxon>Agaricomycetidae</taxon>
        <taxon>Agaricales</taxon>
        <taxon>Marasmiineae</taxon>
        <taxon>Physalacriaceae</taxon>
        <taxon>Armillaria</taxon>
    </lineage>
</organism>
<keyword evidence="3" id="KW-0812">Transmembrane</keyword>
<evidence type="ECO:0000256" key="5">
    <source>
        <dbReference type="ARBA" id="ARBA00022824"/>
    </source>
</evidence>
<dbReference type="Gene3D" id="1.50.10.10">
    <property type="match status" value="1"/>
</dbReference>
<dbReference type="AlphaFoldDB" id="A0AA39QHF7"/>
<keyword evidence="10 12" id="KW-0326">Glycosidase</keyword>
<keyword evidence="5 12" id="KW-0256">Endoplasmic reticulum</keyword>
<dbReference type="GO" id="GO:0004573">
    <property type="term" value="F:Glc3Man9GlcNAc2 oligosaccharide glucosidase activity"/>
    <property type="evidence" value="ECO:0007669"/>
    <property type="project" value="UniProtKB-UniRule"/>
</dbReference>
<feature type="signal peptide" evidence="14">
    <location>
        <begin position="1"/>
        <end position="16"/>
    </location>
</feature>
<sequence length="796" mass="90132">MRIPWFLPVLAVLVVASDDNDTLWGAYRPNLYFGMRPQIPQSLMTGLIWFGAHDYQSVSRARHACSQDDQLRSYTWNVYDPREGGVQTIEDPLNNVRLTTEFIKVKGGGNGGSWAARVKGEPIDPAAISRPSLIWYLGLEGLGGLDMDTDEEEDGLDGEVKFSGSTPELDEFTIRIVDVSKVLIIRTSLRVPMHPAFSARAGKTHYLGQPIPAGHIWQARDSILQTMIKRAQDIIAPYADPAVGLPDPSFILQLPDEVYSGSTLYAIQKTFTGPFQFDVFFDSASATQKLTSAVLDQGIPSLTKSYASRFSRTFPVPSSYPPTPELEAFSQDVTASLIGGVGYFYGTSIIDRSFSFEWDEDDEISDDDIPPEQRGPQLTQPKSLLTATPSRSFFPRGFYWDEGFHLLHIGQWDDGLALEILKSWINLIDEDGWVGREQILGEEARSKVPPEFQTQYPKYANPPTLTMAVTAYIRRVKAAESGPSLADLGMDAQQTPLDIEGDHTPEARTHAFALSFLKSIYKPLRRHYDWFRRTQRGLIKPYARVARSRTEAYRWRGRNLNHVLTSGMDDYPRSAPHAGELHLDLISWMGFFTRTMKEIAEFVGEMDDALSFGEIYGNIVANIDDLHWDEEEGMYCDASVDDEDESMHVCHRGYLSLFPFLLELVPVDSPHLGKILDLVRDPEHLWSPYGLRSLSVSHPEFGQGENYWKGPIWVQMNFLALRALHQTYAAQEGPYQAQARKIYEELRRNIVDNIFKEYQRTGYVWEQYDALTGEGRRSHPFTGWTSLVTLILSEKY</sequence>
<keyword evidence="9" id="KW-0325">Glycoprotein</keyword>
<dbReference type="InterPro" id="IPR008928">
    <property type="entry name" value="6-hairpin_glycosidase_sf"/>
</dbReference>
<proteinExistence type="inferred from homology"/>
<name>A0AA39QHF7_9AGAR</name>
<comment type="caution">
    <text evidence="17">The sequence shown here is derived from an EMBL/GenBank/DDBJ whole genome shotgun (WGS) entry which is preliminary data.</text>
</comment>
<keyword evidence="4 12" id="KW-0378">Hydrolase</keyword>
<feature type="chain" id="PRO_5041226509" description="Mannosyl-oligosaccharide glucosidase" evidence="14">
    <location>
        <begin position="17"/>
        <end position="796"/>
    </location>
</feature>
<evidence type="ECO:0000256" key="6">
    <source>
        <dbReference type="ARBA" id="ARBA00022968"/>
    </source>
</evidence>
<dbReference type="InterPro" id="IPR012341">
    <property type="entry name" value="6hp_glycosidase-like_sf"/>
</dbReference>
<dbReference type="Pfam" id="PF03200">
    <property type="entry name" value="Glyco_hydro_63"/>
    <property type="match status" value="1"/>
</dbReference>
<comment type="catalytic activity">
    <reaction evidence="12">
        <text>N(4)-(alpha-D-Glc-(1-&gt;2)-alpha-D-Glc-(1-&gt;3)-alpha-D-Glc-(1-&gt;3)-alpha-D-Man-(1-&gt;2)-alpha-D-Man-(1-&gt;2)-alpha-D-Man-(1-&gt;3)-[alpha-D-Man-(1-&gt;2)-alpha-D-Man-(1-&gt;3)-[alpha-D-Man-(1-&gt;2)-alpha-D-Man-(1-&gt;6)]-alpha-D-Man-(1-&gt;6)]-beta-D-Man-(1-&gt;4)-beta-D-GlcNAc-(1-&gt;4)-beta-D-GlcNAc)-L-asparaginyl-[protein] + H2O = N(4)-(alpha-D-Glc-(1-&gt;3)-alpha-D-Glc-(1-&gt;3)-alpha-D-Man-(1-&gt;2)-alpha-D-Man-(1-&gt;2)-alpha-D-Man-(1-&gt;3)-[alpha-D-Man-(1-&gt;2)-alpha-D-Man-(1-&gt;3)-[alpha-D-Man-(1-&gt;2)-alpha-D-Man-(1-&gt;6)]-alpha-D-Man-(1-&gt;6)]-beta-D-Man-(1-&gt;4)-beta-D-GlcNAc-(1-&gt;4)-beta-D-GlcNAc)-L-asparaginyl-[protein] + beta-D-glucose</text>
        <dbReference type="Rhea" id="RHEA:55988"/>
        <dbReference type="Rhea" id="RHEA-COMP:12806"/>
        <dbReference type="Rhea" id="RHEA-COMP:14355"/>
        <dbReference type="ChEBI" id="CHEBI:15377"/>
        <dbReference type="ChEBI" id="CHEBI:15903"/>
        <dbReference type="ChEBI" id="CHEBI:59082"/>
        <dbReference type="ChEBI" id="CHEBI:132537"/>
        <dbReference type="EC" id="3.2.1.106"/>
    </reaction>
</comment>
<dbReference type="InterPro" id="IPR031335">
    <property type="entry name" value="Glyco_hydro_63_C"/>
</dbReference>
<comment type="function">
    <text evidence="12">Cleaves the distal alpha 1,2-linked glucose residue from the Glc(3)Man(9)GlcNAc(2) oligosaccharide precursor.</text>
</comment>
<feature type="domain" description="Glycosyl hydrolase family 63 C-terminal" evidence="15">
    <location>
        <begin position="291"/>
        <end position="794"/>
    </location>
</feature>
<dbReference type="EC" id="3.2.1.106" evidence="11 12"/>
<evidence type="ECO:0000313" key="18">
    <source>
        <dbReference type="Proteomes" id="UP001175228"/>
    </source>
</evidence>
<keyword evidence="6" id="KW-0735">Signal-anchor</keyword>
<evidence type="ECO:0000256" key="14">
    <source>
        <dbReference type="SAM" id="SignalP"/>
    </source>
</evidence>
<comment type="similarity">
    <text evidence="2 12">Belongs to the glycosyl hydrolase 63 family.</text>
</comment>
<accession>A0AA39QHF7</accession>
<keyword evidence="18" id="KW-1185">Reference proteome</keyword>
<evidence type="ECO:0000256" key="2">
    <source>
        <dbReference type="ARBA" id="ARBA00010833"/>
    </source>
</evidence>
<keyword evidence="8" id="KW-0472">Membrane</keyword>
<dbReference type="EMBL" id="JAUEPU010000004">
    <property type="protein sequence ID" value="KAK0503013.1"/>
    <property type="molecule type" value="Genomic_DNA"/>
</dbReference>
<feature type="region of interest" description="Disordered" evidence="13">
    <location>
        <begin position="361"/>
        <end position="382"/>
    </location>
</feature>
<evidence type="ECO:0000256" key="11">
    <source>
        <dbReference type="ARBA" id="ARBA00038888"/>
    </source>
</evidence>
<feature type="domain" description="Glycosyl hydrolase family 63 N-terminal" evidence="16">
    <location>
        <begin position="23"/>
        <end position="249"/>
    </location>
</feature>
<feature type="compositionally biased region" description="Acidic residues" evidence="13">
    <location>
        <begin position="361"/>
        <end position="370"/>
    </location>
</feature>
<reference evidence="17" key="1">
    <citation type="submission" date="2023-06" db="EMBL/GenBank/DDBJ databases">
        <authorList>
            <consortium name="Lawrence Berkeley National Laboratory"/>
            <person name="Ahrendt S."/>
            <person name="Sahu N."/>
            <person name="Indic B."/>
            <person name="Wong-Bajracharya J."/>
            <person name="Merenyi Z."/>
            <person name="Ke H.-M."/>
            <person name="Monk M."/>
            <person name="Kocsube S."/>
            <person name="Drula E."/>
            <person name="Lipzen A."/>
            <person name="Balint B."/>
            <person name="Henrissat B."/>
            <person name="Andreopoulos B."/>
            <person name="Martin F.M."/>
            <person name="Harder C.B."/>
            <person name="Rigling D."/>
            <person name="Ford K.L."/>
            <person name="Foster G.D."/>
            <person name="Pangilinan J."/>
            <person name="Papanicolaou A."/>
            <person name="Barry K."/>
            <person name="LaButti K."/>
            <person name="Viragh M."/>
            <person name="Koriabine M."/>
            <person name="Yan M."/>
            <person name="Riley R."/>
            <person name="Champramary S."/>
            <person name="Plett K.L."/>
            <person name="Tsai I.J."/>
            <person name="Slot J."/>
            <person name="Sipos G."/>
            <person name="Plett J."/>
            <person name="Nagy L.G."/>
            <person name="Grigoriev I.V."/>
        </authorList>
    </citation>
    <scope>NUCLEOTIDE SEQUENCE</scope>
    <source>
        <strain evidence="17">HWK02</strain>
    </source>
</reference>
<evidence type="ECO:0000313" key="17">
    <source>
        <dbReference type="EMBL" id="KAK0503013.1"/>
    </source>
</evidence>
<evidence type="ECO:0000256" key="10">
    <source>
        <dbReference type="ARBA" id="ARBA00023295"/>
    </source>
</evidence>
<evidence type="ECO:0000256" key="12">
    <source>
        <dbReference type="RuleBase" id="RU368089"/>
    </source>
</evidence>
<dbReference type="GO" id="GO:0009311">
    <property type="term" value="P:oligosaccharide metabolic process"/>
    <property type="evidence" value="ECO:0007669"/>
    <property type="project" value="UniProtKB-UniRule"/>
</dbReference>
<evidence type="ECO:0000256" key="8">
    <source>
        <dbReference type="ARBA" id="ARBA00023136"/>
    </source>
</evidence>
<dbReference type="PANTHER" id="PTHR10412">
    <property type="entry name" value="MANNOSYL-OLIGOSACCHARIDE GLUCOSIDASE"/>
    <property type="match status" value="1"/>
</dbReference>
<dbReference type="InterPro" id="IPR038518">
    <property type="entry name" value="Glyco_hydro_63N_sf"/>
</dbReference>
<evidence type="ECO:0000259" key="16">
    <source>
        <dbReference type="Pfam" id="PF16923"/>
    </source>
</evidence>
<keyword evidence="14" id="KW-0732">Signal</keyword>
<evidence type="ECO:0000256" key="7">
    <source>
        <dbReference type="ARBA" id="ARBA00022989"/>
    </source>
</evidence>
<dbReference type="Pfam" id="PF16923">
    <property type="entry name" value="Glyco_hydro_63N"/>
    <property type="match status" value="1"/>
</dbReference>
<evidence type="ECO:0000259" key="15">
    <source>
        <dbReference type="Pfam" id="PF03200"/>
    </source>
</evidence>
<evidence type="ECO:0000256" key="13">
    <source>
        <dbReference type="SAM" id="MobiDB-lite"/>
    </source>
</evidence>
<evidence type="ECO:0000256" key="4">
    <source>
        <dbReference type="ARBA" id="ARBA00022801"/>
    </source>
</evidence>
<gene>
    <name evidence="17" type="ORF">EDD18DRAFT_1421535</name>
</gene>
<dbReference type="PANTHER" id="PTHR10412:SF11">
    <property type="entry name" value="MANNOSYL-OLIGOSACCHARIDE GLUCOSIDASE"/>
    <property type="match status" value="1"/>
</dbReference>
<evidence type="ECO:0000256" key="3">
    <source>
        <dbReference type="ARBA" id="ARBA00022692"/>
    </source>
</evidence>
<dbReference type="Gene3D" id="2.70.98.110">
    <property type="entry name" value="Glycosyl hydrolase family 63, N-terminal domain"/>
    <property type="match status" value="1"/>
</dbReference>
<evidence type="ECO:0000256" key="9">
    <source>
        <dbReference type="ARBA" id="ARBA00023180"/>
    </source>
</evidence>
<keyword evidence="7" id="KW-1133">Transmembrane helix</keyword>
<comment type="subcellular location">
    <subcellularLocation>
        <location evidence="1 12">Endoplasmic reticulum membrane</location>
        <topology evidence="1 12">Single-pass type II membrane protein</topology>
    </subcellularLocation>
</comment>
<dbReference type="Proteomes" id="UP001175228">
    <property type="component" value="Unassembled WGS sequence"/>
</dbReference>
<dbReference type="GO" id="GO:0005789">
    <property type="term" value="C:endoplasmic reticulum membrane"/>
    <property type="evidence" value="ECO:0007669"/>
    <property type="project" value="UniProtKB-SubCell"/>
</dbReference>
<dbReference type="InterPro" id="IPR004888">
    <property type="entry name" value="Glycoside_hydrolase_63"/>
</dbReference>
<dbReference type="InterPro" id="IPR031631">
    <property type="entry name" value="Glyco_hydro_63N"/>
</dbReference>
<dbReference type="GO" id="GO:0006487">
    <property type="term" value="P:protein N-linked glycosylation"/>
    <property type="evidence" value="ECO:0007669"/>
    <property type="project" value="UniProtKB-UniRule"/>
</dbReference>